<feature type="domain" description="Resolvase/invertase-type recombinase catalytic" evidence="2">
    <location>
        <begin position="2"/>
        <end position="132"/>
    </location>
</feature>
<dbReference type="Gene3D" id="1.10.10.60">
    <property type="entry name" value="Homeodomain-like"/>
    <property type="match status" value="1"/>
</dbReference>
<dbReference type="Pfam" id="PF02796">
    <property type="entry name" value="HTH_7"/>
    <property type="match status" value="1"/>
</dbReference>
<dbReference type="InterPro" id="IPR036162">
    <property type="entry name" value="Resolvase-like_N_sf"/>
</dbReference>
<dbReference type="SUPFAM" id="SSF53041">
    <property type="entry name" value="Resolvase-like"/>
    <property type="match status" value="1"/>
</dbReference>
<dbReference type="InterPro" id="IPR006119">
    <property type="entry name" value="Resolv_N"/>
</dbReference>
<evidence type="ECO:0000259" key="2">
    <source>
        <dbReference type="SMART" id="SM00857"/>
    </source>
</evidence>
<evidence type="ECO:0000256" key="1">
    <source>
        <dbReference type="ARBA" id="ARBA00009913"/>
    </source>
</evidence>
<protein>
    <submittedName>
        <fullName evidence="3">Recombinase family protein</fullName>
    </submittedName>
</protein>
<dbReference type="CDD" id="cd00569">
    <property type="entry name" value="HTH_Hin_like"/>
    <property type="match status" value="1"/>
</dbReference>
<dbReference type="Proteomes" id="UP001597102">
    <property type="component" value="Unassembled WGS sequence"/>
</dbReference>
<accession>A0ABW3JB97</accession>
<sequence>MNIGYVQDAAVPKDLRSELAAFDNAGCERIVVDSAARAKERRMLKVVLDSLSAGDSLVVWSLSCVADSMPELVRLALDLEARKVRLISLAEGFDTNGEDERVVISTLRRLHAFQESLATQRDGSSRRRPGRPRMLKMQDLDKARLMLANGATVDEAARELNISRATLYRYLHQ</sequence>
<reference evidence="4" key="1">
    <citation type="journal article" date="2019" name="Int. J. Syst. Evol. Microbiol.">
        <title>The Global Catalogue of Microorganisms (GCM) 10K type strain sequencing project: providing services to taxonomists for standard genome sequencing and annotation.</title>
        <authorList>
            <consortium name="The Broad Institute Genomics Platform"/>
            <consortium name="The Broad Institute Genome Sequencing Center for Infectious Disease"/>
            <person name="Wu L."/>
            <person name="Ma J."/>
        </authorList>
    </citation>
    <scope>NUCLEOTIDE SEQUENCE [LARGE SCALE GENOMIC DNA]</scope>
    <source>
        <strain evidence="4">CCUG 61697</strain>
    </source>
</reference>
<organism evidence="3 4">
    <name type="scientific">Methyloligella solikamskensis</name>
    <dbReference type="NCBI Taxonomy" id="1177756"/>
    <lineage>
        <taxon>Bacteria</taxon>
        <taxon>Pseudomonadati</taxon>
        <taxon>Pseudomonadota</taxon>
        <taxon>Alphaproteobacteria</taxon>
        <taxon>Hyphomicrobiales</taxon>
        <taxon>Hyphomicrobiaceae</taxon>
        <taxon>Methyloligella</taxon>
    </lineage>
</organism>
<gene>
    <name evidence="3" type="ORF">ACFQ2F_08050</name>
</gene>
<proteinExistence type="inferred from homology"/>
<dbReference type="SMART" id="SM00857">
    <property type="entry name" value="Resolvase"/>
    <property type="match status" value="1"/>
</dbReference>
<dbReference type="InterPro" id="IPR009057">
    <property type="entry name" value="Homeodomain-like_sf"/>
</dbReference>
<keyword evidence="4" id="KW-1185">Reference proteome</keyword>
<dbReference type="Gene3D" id="3.40.50.1390">
    <property type="entry name" value="Resolvase, N-terminal catalytic domain"/>
    <property type="match status" value="1"/>
</dbReference>
<comment type="caution">
    <text evidence="3">The sequence shown here is derived from an EMBL/GenBank/DDBJ whole genome shotgun (WGS) entry which is preliminary data.</text>
</comment>
<evidence type="ECO:0000313" key="3">
    <source>
        <dbReference type="EMBL" id="MFD0987051.1"/>
    </source>
</evidence>
<dbReference type="Pfam" id="PF00239">
    <property type="entry name" value="Resolvase"/>
    <property type="match status" value="1"/>
</dbReference>
<dbReference type="SUPFAM" id="SSF46689">
    <property type="entry name" value="Homeodomain-like"/>
    <property type="match status" value="1"/>
</dbReference>
<dbReference type="InterPro" id="IPR006120">
    <property type="entry name" value="Resolvase_HTH_dom"/>
</dbReference>
<comment type="similarity">
    <text evidence="1">Belongs to the site-specific recombinase resolvase family.</text>
</comment>
<dbReference type="EMBL" id="JBHTJO010000001">
    <property type="protein sequence ID" value="MFD0987051.1"/>
    <property type="molecule type" value="Genomic_DNA"/>
</dbReference>
<evidence type="ECO:0000313" key="4">
    <source>
        <dbReference type="Proteomes" id="UP001597102"/>
    </source>
</evidence>
<dbReference type="RefSeq" id="WP_379088325.1">
    <property type="nucleotide sequence ID" value="NZ_JBHTJO010000001.1"/>
</dbReference>
<name>A0ABW3JB97_9HYPH</name>